<feature type="compositionally biased region" description="Basic and acidic residues" evidence="1">
    <location>
        <begin position="2388"/>
        <end position="2398"/>
    </location>
</feature>
<dbReference type="Proteomes" id="UP000308365">
    <property type="component" value="Unassembled WGS sequence"/>
</dbReference>
<feature type="region of interest" description="Disordered" evidence="1">
    <location>
        <begin position="4367"/>
        <end position="4419"/>
    </location>
</feature>
<gene>
    <name evidence="3" type="ORF">EI555_004818</name>
</gene>
<evidence type="ECO:0000259" key="2">
    <source>
        <dbReference type="Pfam" id="PF15783"/>
    </source>
</evidence>
<feature type="region of interest" description="Disordered" evidence="1">
    <location>
        <begin position="2368"/>
        <end position="2434"/>
    </location>
</feature>
<feature type="region of interest" description="Disordered" evidence="1">
    <location>
        <begin position="1072"/>
        <end position="1096"/>
    </location>
</feature>
<dbReference type="EMBL" id="RWIC01000759">
    <property type="protein sequence ID" value="TKC40380.1"/>
    <property type="molecule type" value="Genomic_DNA"/>
</dbReference>
<comment type="caution">
    <text evidence="3">The sequence shown here is derived from an EMBL/GenBank/DDBJ whole genome shotgun (WGS) entry which is preliminary data.</text>
</comment>
<feature type="region of interest" description="Disordered" evidence="1">
    <location>
        <begin position="4445"/>
        <end position="4464"/>
    </location>
</feature>
<sequence length="5520" mass="621998">ITSEELNSIIQNIMTCVVAAVTMRVAVAHAVKHFYMKQKEHIIGKNTRKRNLKPPNLNIMRNLNPPKLKTCKSNSHLVALIETGTRKCKDATTETDGLERPLSPDEKAKAVNEMQELNDVLLNFKYHLKKETELILENIFHEMVSELTQTIPTLSFVTAEAVVDQTDTDKGDLLSSVDISSAAAEIMENVLEKLQSAVEKKCTKEFSQENVSVHFKSNLVSGEHFISPKEKTSKASLPYALENMNDIAENMVHVILEKLTALASSKQSELFRLEITTELAYQQHREDPTYTFLQRASKRKSSVEPDAANLIGKEEIQNSVSNIFSQSSLVGYIEEAISTILGYIQIGLNNERLIATEETVIILQLLDDILAQLHQTPVKTDVQKSRHSRMSSPSGTEEDNRLTSTRVTNAPRYVYLFPPINVPGMVLYSEDENEEIDKIVENVLISSIKDEEAKLQEQVPDHWLTKENAGFKHKSNMNLPTKPAYQDKVVFHDQGLNTDLPTFNNKDLFKDKPGVNKDILLFSQDETYQIQKALENIVRSILAQMLKDISSGLSEHLDYKNGREASLLTSGKPQDLSHQEWMDQMFSVSEIHTVAQDIIDAVLKILHMASSHIIGHSSSVHQTSLDNTDIPNKEPLATWFESKQKKFLSALGVKHTWLEPGASGSTSEPVDHINDKIINTIFKKLNSFVCPKLQNRFKPESHAAHSKPAPDKKSLSRSHLSVYTIKVIKIVLDAIQEELQYNKKNLNLSRGSPPKNFRGRGFFTDTENELDSVVTKLSNDIMTSSLATCICEVLSGNTDKSNILLPSDKLRSKISYGTGGIDQQKLLPSHCQHMQEEVHQCTRLQVLDRIGDTLYDMLCKLIGDHPHSPVPDEQNTERINENLRTTSTLKSNIKLISQTILEGIVSKLCGVEIDCIFKNSEFKAISEYIDTDSLSFALLLEEMSRGSDIIFSMVPNVTWPGSQEVTNKKGKTTAPKTGTTKEKHLNKLKIMASDILKMVFAKLEGFANGNLETLDAIISGNKKNSRTYWESENTNICANTREKRLQSTLYMHAKKVSSTILKAIQTELNKTLQKQKESAEEERPTEEETKSDSLKQQELERTLKKFEVELKELQKSPVLPIIRNILNEIFQNDLIDQPNVLPLPQFHLCDIPHAGDEPLAQTSVQPLDKTMGPLVSEADVTIVADNVIEMKIKIGLILSPFQQISLLLNIPVEESPLFILPYWTEIHVHFSPHSILFQCLYLYSRMRLLQANHAYQPKIHILMTNFLDAHASKLNIYATEVARQILQGSKRKLDKEVKTPFLTHNVVASESIPSQVVNTMLDIVSTKGKYEKNIFDRETDPGRPEDIVEKLFNKSDYREKLQCQILDTIEGILIDICEETIDENNLPFAVSTLKCNVSGRHLEANSERDPEYANKAILRLLVPKEYVAMISNGMVDIVLQNLTSAIMLAVNAKDSISPRLPLIFSDAFPIAEPCEENAHFITKTILNRLKSFATERIDLLLIPHTETREKPYVGSEFTNCKQDDSIFLESNQMPLDMNILKISTAKTVLSQQVTNYIFANFREKHGPAIHVSQASLKEYADIIAKIQKMYTYQNNTSFQENIIASETVNNILKSLHDKISLKASSFYSKQDPGLFTQLTVQNEILPGQRKMEDNTELPLFSKCSDQTQIISEAENQRRTLEEIFRNGESRQEKITSLLSVVKDILKKVYQRVTEDTDHWPPFNELPHFISDSKIKTSAQKKAFQSHINSVANDIVERVFRKMFSIIMTSLYENSETGGELEASGNEELLMNPSCFRELKQAEKRSVPPEPVIPQVYPYTGIGSVTSLENILLQFSPLRLGEQLVQKVLKKITDFALLNLEESSSLKGQSDEIRHLRPCSSKASPKGSPKASFKTNFKTKSKVTSLAKFGTKPQLGPGGAKAKSKTKLGLREKTLRGNQSKTSIGLPGLLSIGDAKNLSVRAKLPTVELKMYSRDIVSNILETTLNEFQEVRQNRAMVNVNTLPSDQIEIASEIVDAVLQGLYATKNNLAHPIKGSYSDDLKLSQGYFSTISFANPEAHFSLENKKIFPKENIFKQMFDKWQTEPSDVDNEKYKLSTIAEAALNEISMKELEQSVSLLSLSVLEPCESRHHNFKRAASRVEDSQTQINTFGQEIVEKLFENLELCFLTQMFTTDSKETLESKKETAATSKQILEGVLNTLESFVDLQFKHVSTYAFSKIVRTPIENFFAVQRKPLMKIILPKLQTLNKFPDESKSSSTISQENIQNTLQQLYSFHSELLTYTVNTVNDMLSIIKNKLDKEKCHEEPSSISMFEENIVASQIISTLMDQCTYFYELMSQSHPKENLLQGAKNACTANWSRFATGMGMSTSKSKGISFQDDPPQIPALPYSEKDMEIKDKTSSNIPSDVRYSAGNSTKTTEPMEGLESDLKPSSSRSEAQVFSHFDQAVKGYCSLLEGTVLQKPSQKSSDSAQAALEHPMSFREMEEGKNQRMLHYDPPKPVVNPNQIQTTISPLKICLAEENIVNTMLLSYGLSSQTPHTNGSMKTMKPFFVSKERPFSVMCEEQKDEKSLLKIWGKRNSYEIEEENKSFVASGEDSTLLEKWKNKYPKLEKIATLEEAEVIAFADQELGPHEIHLVARYVTISVVTHFKNFETRGPLDGKVSIISMLLSKKYKSKHPLRSINNGGTIQKSLENQDATFSKVILVHSQVFESRSISIRGLALSISKIIIRSLLNSDILKADVTQVVSVKAKYIYCPKPAVADFSDLFQGLLIGVTHVLSKEIGINHHLDSKGRNKSPSTPKSHSLPICNKTKTMKRQIGARGWKSAPTHQINQLAQKNKLNSLACKLDILVGSLRTHEFKEVVNKIFKIVFNLFLPDECPNWDTDSGKIAREMFLSSNNQQSHRIPRNNLGLSPKSAFLLNVVCEKLIRVLLEECTTNNFLTDGPLSDEISTECQLFNILQDVEDYCRGTMDYGLPVEGYDISDLLENLAEIDQESMLSIISHSLVKSLMEKLSCGIQQPPRSLPLRNKHLAYRTRERPPSFPKAKRPELKESGQGKDSVRFMSYDSKPLTGPLNNRRVIHSKMQTPFRKQFSGKFPSLPPLRRPGGMNTGVYSATFLEEIIADIFLNLTTSVQGKNVNITEAQLNEMNILDVNSVVNEFNNAQVTVLQDVEERICFPPIYKETVSKIVDSVYNDVLWDYAFQFTCGNHLAHAAKSVAEQITNGILKESIDYQLPLCFVGKLMPNSYYPLKAENTLQKLQNNLSELNYQGQHSTGYTTILTHAFLEDAIRRLLSQLIPPPSEASCLGKKYLMTSDFNEMATYIINKVLLAISKHKIWLTKYDCQYLYTEKNLQNMLESVYNNILQMSGLLASIQKSIESQSPIMVDQMASLIIQEIIENHLQRFLCEEGLPHSTTPLDEIPNMVKEVLSEVTGSHRPQKPSSLEEIVARLFSKLFDPKYNTECDLDKVTQKIVNSINNHFNKAKICILHDDQEQPFPTVDTDTVDELVNPVYENVLKQHGLSPEVDNKELKDSDIFVENITNLIIADIPDYLFHPLFSGDLSASSYATLTAENIIQNIFMKLQDRSGINRSEISSKLISDIRMKISQHEIRFSKDEDETESVYSEDDAQRLVDSTFRNNLQNSGSQEAVEHDNTSSDNVLIDRIAGFIIKNICQQHLHPFVYGKLSFPSSYAHFDSMRRRQCFFASVYSSAFLEDVISGVLSKIFHRVLGTVQTKSLRDSEKELLETAEKLIYLIMEEFSKVQVSILENVKEQLCLPLVDRDIVIKIIDTAYSKVLQECELEPNKDLLGDTKTLAERVTKIILAEVFDFRIPPHFIAKLPFKSYSKLNADVLIKRVHYAISKSRLQRQTCTIYTTILSYTHLEKIVTRVLSQICPLNCSAEDPYLSQSHFSNTVVRMIDEIMSIISKHATCIIKDGSTVDQTYQQRAIDPKRRELSFVVNSAVFLEEVISELLCKILYVFSHNVLAAENPCKAKANVTDIVTRLENIIRNVLDTINDDSHDLPSCITVLPRSLLEDMIYKLLAHMFPSSETETEPNEGEVPPDYEFVNSASKLTDDIITEISEHEIRLAKAEKHVESWQLGVIVDHHLQPFLCEEESFPSDLPQNDHVTELLNSMKEKIQSFPQVSVYSAAFLEDVVIDLVRKFYTLPSIAENPKDKEISERDIMGLAIKFANALIGEFRKSEIKRQVDKVSDSVYDEVIGIYGSKNVQKHDRSNIVIEMIAVLAKKAISAFQIQPLFSGSWSSTLFSFLDVDSIIQRVQQLPYKTFTKIKRSLKENPVSSLEQLSTLIPLTSDLKDKMDTSEIDGRALNGKENFKKEKTSMKTGSIQKPVCTNIHSIMKSEGEVEVCQRSVPKKKKEDEKKKESSIGKDNEKVLKLTSTTTSVKSKDNQGPDLGTALTKNEIKKKDPIDDTKNKVVLEPDFKIDDKKKSDKKKENSLGKGDRPFELPSLKSKVRYREIQKKRRDSPAYAVTDDKQILHSKHAQNVTGIIYRNVLEISSFQGPVDDSKSPNPVGDKAAYVTQADGKEFAKPASMNSAKQNAPAKEEENEKSKDKEIKSKPSKRDNPQNPPEYKPGIFPANFLEDVISEIVNKLIFSSSLDTDDACQNVSRGVNQAELYDTAMKLIDSLLKEFSDAQIKVLNPDQGSRFLPSEDNISSVHKVPLRQKELSVEKRPPKKKIIMDNIPPMHNTARATKIPSSDQASFIAKIPSINKILVNKIVHSSICNIFQEYRSQDSICEDIKSNVEKLARRLANAVIEETFQYQLNLLLYDETPVANTKTEISEDNLYTELDFLQMKLTSIVITEISKNEDMIIHYVESLHPNDDEIIQLVVKTIYNNLLQQFGSQESIQKCVSSGCKILSEGIDNLVVQEVTRNHLQNYFSGELTPLQCKEVDSVVENILKDVIQTTEIPQPQPSQAYKITVVPQVKESSTVSLADSATIEKVVNSVYNTVLKHSGFHISVYKDLTGKNNVLSDIIGFLMVKEISNSEFHPQVEEETSTSELALEAVKIMEKMVKITDDLKSKKKPSSKKEAVLDARFLEETLALFLAKLVKLPSASSKDAKNLSKPELNKIASQLTKSVTTEISRKNISIVAANPEEKVLNPESIEIISQMVDSAYNHVLQQSGTHGELYHDMKGTNNIFPKEVASLIIRKVSNCPLETISPEDSHANLFGDLDIGRIVEKAHEHAVKVEPELQQKGLHQGLRQEELSVRIILHHGKQPINIDPDIVTEHLGVISIKTQSLKKLQTASRNSFQSLIKPDITKVELLKDVQSKKDLIIRLITHDINQEVLQKKAEESFTSDEDKVVLQEVVKEEFPEGPPENQIKEDMKPTASTGAFPKPLMSKSNLKKILSLGKCCQPKSSVTTITEASPAQKTESEQTQIRTVSKVDVTTSKFSTDTNSSSWEKKTQLSISGIEMKSSTKPTHYFIHRIMSSSSYNEEDLPSFSRGDDEHPSDPTAKITEDSDKPSTSKQGSEMMRKVSSALSKVFSRSNANVPKSSSP</sequence>
<feature type="non-terminal residue" evidence="3">
    <location>
        <position position="1"/>
    </location>
</feature>
<accession>A0A4V5P7K3</accession>
<feature type="compositionally biased region" description="Polar residues" evidence="1">
    <location>
        <begin position="5501"/>
        <end position="5520"/>
    </location>
</feature>
<feature type="domain" description="Fibrous sheath-interacting protein 2 C-terminal" evidence="2">
    <location>
        <begin position="3176"/>
        <end position="3577"/>
    </location>
</feature>
<feature type="compositionally biased region" description="Basic and acidic residues" evidence="1">
    <location>
        <begin position="4374"/>
        <end position="4393"/>
    </location>
</feature>
<evidence type="ECO:0000313" key="3">
    <source>
        <dbReference type="EMBL" id="TKC40380.1"/>
    </source>
</evidence>
<feature type="domain" description="Fibrous sheath-interacting protein 2 C-terminal" evidence="2">
    <location>
        <begin position="4938"/>
        <end position="5266"/>
    </location>
</feature>
<organism evidence="3 4">
    <name type="scientific">Monodon monoceros</name>
    <name type="common">Narwhal</name>
    <name type="synonym">Ceratodon monodon</name>
    <dbReference type="NCBI Taxonomy" id="40151"/>
    <lineage>
        <taxon>Eukaryota</taxon>
        <taxon>Metazoa</taxon>
        <taxon>Chordata</taxon>
        <taxon>Craniata</taxon>
        <taxon>Vertebrata</taxon>
        <taxon>Euteleostomi</taxon>
        <taxon>Mammalia</taxon>
        <taxon>Eutheria</taxon>
        <taxon>Laurasiatheria</taxon>
        <taxon>Artiodactyla</taxon>
        <taxon>Whippomorpha</taxon>
        <taxon>Cetacea</taxon>
        <taxon>Odontoceti</taxon>
        <taxon>Monodontidae</taxon>
        <taxon>Monodon</taxon>
    </lineage>
</organism>
<feature type="compositionally biased region" description="Basic and acidic residues" evidence="1">
    <location>
        <begin position="5466"/>
        <end position="5487"/>
    </location>
</feature>
<dbReference type="InterPro" id="IPR038891">
    <property type="entry name" value="FSIP2"/>
</dbReference>
<dbReference type="PANTHER" id="PTHR47315:SF3">
    <property type="entry name" value="FIBROUS SHEATH-INTERACTING PROTEIN 2-LIKE"/>
    <property type="match status" value="1"/>
</dbReference>
<feature type="region of interest" description="Disordered" evidence="1">
    <location>
        <begin position="5332"/>
        <end position="5358"/>
    </location>
</feature>
<feature type="domain" description="Fibrous sheath-interacting protein 2 C-terminal" evidence="2">
    <location>
        <begin position="4722"/>
        <end position="4794"/>
    </location>
</feature>
<proteinExistence type="predicted"/>
<name>A0A4V5P7K3_MONMO</name>
<feature type="region of interest" description="Disordered" evidence="1">
    <location>
        <begin position="378"/>
        <end position="404"/>
    </location>
</feature>
<feature type="compositionally biased region" description="Basic and acidic residues" evidence="1">
    <location>
        <begin position="3044"/>
        <end position="3058"/>
    </location>
</feature>
<feature type="region of interest" description="Disordered" evidence="1">
    <location>
        <begin position="1868"/>
        <end position="1894"/>
    </location>
</feature>
<reference evidence="4" key="1">
    <citation type="journal article" date="2019" name="IScience">
        <title>Narwhal Genome Reveals Long-Term Low Genetic Diversity despite Current Large Abundance Size.</title>
        <authorList>
            <person name="Westbury M.V."/>
            <person name="Petersen B."/>
            <person name="Garde E."/>
            <person name="Heide-Jorgensen M.P."/>
            <person name="Lorenzen E.D."/>
        </authorList>
    </citation>
    <scope>NUCLEOTIDE SEQUENCE [LARGE SCALE GENOMIC DNA]</scope>
</reference>
<evidence type="ECO:0000313" key="4">
    <source>
        <dbReference type="Proteomes" id="UP000308365"/>
    </source>
</evidence>
<feature type="region of interest" description="Disordered" evidence="1">
    <location>
        <begin position="2786"/>
        <end position="2805"/>
    </location>
</feature>
<feature type="compositionally biased region" description="Basic and acidic residues" evidence="1">
    <location>
        <begin position="1074"/>
        <end position="1096"/>
    </location>
</feature>
<protein>
    <recommendedName>
        <fullName evidence="2">Fibrous sheath-interacting protein 2 C-terminal domain-containing protein</fullName>
    </recommendedName>
</protein>
<feature type="compositionally biased region" description="Low complexity" evidence="1">
    <location>
        <begin position="1879"/>
        <end position="1893"/>
    </location>
</feature>
<dbReference type="InterPro" id="IPR031554">
    <property type="entry name" value="FSIP2_C"/>
</dbReference>
<feature type="compositionally biased region" description="Basic and acidic residues" evidence="1">
    <location>
        <begin position="4561"/>
        <end position="4583"/>
    </location>
</feature>
<feature type="region of interest" description="Disordered" evidence="1">
    <location>
        <begin position="4546"/>
        <end position="4594"/>
    </location>
</feature>
<feature type="compositionally biased region" description="Basic and acidic residues" evidence="1">
    <location>
        <begin position="4445"/>
        <end position="4463"/>
    </location>
</feature>
<evidence type="ECO:0000256" key="1">
    <source>
        <dbReference type="SAM" id="MobiDB-lite"/>
    </source>
</evidence>
<feature type="region of interest" description="Disordered" evidence="1">
    <location>
        <begin position="3027"/>
        <end position="3065"/>
    </location>
</feature>
<dbReference type="Pfam" id="PF15783">
    <property type="entry name" value="FSIP2"/>
    <property type="match status" value="4"/>
</dbReference>
<feature type="region of interest" description="Disordered" evidence="1">
    <location>
        <begin position="5457"/>
        <end position="5520"/>
    </location>
</feature>
<dbReference type="PANTHER" id="PTHR47315">
    <property type="entry name" value="FIBROUS SHEATH INTERACTING PROTEIN 2"/>
    <property type="match status" value="1"/>
</dbReference>
<feature type="domain" description="Fibrous sheath-interacting protein 2 C-terminal" evidence="2">
    <location>
        <begin position="3589"/>
        <end position="3796"/>
    </location>
</feature>